<organism evidence="1 2">
    <name type="scientific">Thanatephorus cucumeris (strain AG1-IB / isolate 7/3/14)</name>
    <name type="common">Lettuce bottom rot fungus</name>
    <name type="synonym">Rhizoctonia solani</name>
    <dbReference type="NCBI Taxonomy" id="1108050"/>
    <lineage>
        <taxon>Eukaryota</taxon>
        <taxon>Fungi</taxon>
        <taxon>Dikarya</taxon>
        <taxon>Basidiomycota</taxon>
        <taxon>Agaricomycotina</taxon>
        <taxon>Agaricomycetes</taxon>
        <taxon>Cantharellales</taxon>
        <taxon>Ceratobasidiaceae</taxon>
        <taxon>Rhizoctonia</taxon>
        <taxon>Rhizoctonia solani AG-1</taxon>
    </lineage>
</organism>
<evidence type="ECO:0000313" key="1">
    <source>
        <dbReference type="EMBL" id="CEL60361.1"/>
    </source>
</evidence>
<dbReference type="EMBL" id="LN679145">
    <property type="protein sequence ID" value="CEL60361.1"/>
    <property type="molecule type" value="Genomic_DNA"/>
</dbReference>
<accession>A0A0B7FQT4</accession>
<gene>
    <name evidence="1" type="ORF">RSOLAG1IB_09579</name>
</gene>
<dbReference type="AlphaFoldDB" id="A0A0B7FQT4"/>
<protein>
    <submittedName>
        <fullName evidence="1">Uncharacterized protein</fullName>
    </submittedName>
</protein>
<keyword evidence="2" id="KW-1185">Reference proteome</keyword>
<name>A0A0B7FQT4_THACB</name>
<dbReference type="Proteomes" id="UP000059188">
    <property type="component" value="Unassembled WGS sequence"/>
</dbReference>
<evidence type="ECO:0000313" key="2">
    <source>
        <dbReference type="Proteomes" id="UP000059188"/>
    </source>
</evidence>
<reference evidence="1 2" key="1">
    <citation type="submission" date="2014-11" db="EMBL/GenBank/DDBJ databases">
        <authorList>
            <person name="Wibberg Daniel"/>
        </authorList>
    </citation>
    <scope>NUCLEOTIDE SEQUENCE [LARGE SCALE GENOMIC DNA]</scope>
    <source>
        <strain evidence="1">Rhizoctonia solani AG1-IB 7/3/14</strain>
    </source>
</reference>
<proteinExistence type="predicted"/>
<sequence>MWPLTAVPSFLNYPSIISAKLALRPTVFCIEVISVYRWPSLEEFTKANCENFDHSVVAIKKPWLYVRSLF</sequence>